<organism evidence="13 14">
    <name type="scientific">Pseudotabrizicola alkalilacus</name>
    <dbReference type="NCBI Taxonomy" id="2305252"/>
    <lineage>
        <taxon>Bacteria</taxon>
        <taxon>Pseudomonadati</taxon>
        <taxon>Pseudomonadota</taxon>
        <taxon>Alphaproteobacteria</taxon>
        <taxon>Rhodobacterales</taxon>
        <taxon>Paracoccaceae</taxon>
        <taxon>Pseudotabrizicola</taxon>
    </lineage>
</organism>
<evidence type="ECO:0000256" key="3">
    <source>
        <dbReference type="ARBA" id="ARBA00022475"/>
    </source>
</evidence>
<feature type="transmembrane region" description="Helical" evidence="8">
    <location>
        <begin position="447"/>
        <end position="467"/>
    </location>
</feature>
<feature type="transmembrane region" description="Helical" evidence="8">
    <location>
        <begin position="215"/>
        <end position="234"/>
    </location>
</feature>
<keyword evidence="6 8" id="KW-0472">Membrane</keyword>
<dbReference type="OrthoDB" id="9799209at2"/>
<dbReference type="InterPro" id="IPR011014">
    <property type="entry name" value="MscS_channel_TM-2"/>
</dbReference>
<evidence type="ECO:0000256" key="5">
    <source>
        <dbReference type="ARBA" id="ARBA00022989"/>
    </source>
</evidence>
<evidence type="ECO:0000259" key="11">
    <source>
        <dbReference type="Pfam" id="PF12607"/>
    </source>
</evidence>
<proteinExistence type="inferred from homology"/>
<keyword evidence="9" id="KW-0732">Signal</keyword>
<dbReference type="AlphaFoldDB" id="A0A411Z881"/>
<dbReference type="Pfam" id="PF21082">
    <property type="entry name" value="MS_channel_3rd"/>
    <property type="match status" value="1"/>
</dbReference>
<comment type="subcellular location">
    <subcellularLocation>
        <location evidence="1">Cell membrane</location>
        <topology evidence="1">Multi-pass membrane protein</topology>
    </subcellularLocation>
</comment>
<dbReference type="GO" id="GO:0005886">
    <property type="term" value="C:plasma membrane"/>
    <property type="evidence" value="ECO:0007669"/>
    <property type="project" value="UniProtKB-SubCell"/>
</dbReference>
<feature type="transmembrane region" description="Helical" evidence="8">
    <location>
        <begin position="567"/>
        <end position="590"/>
    </location>
</feature>
<feature type="transmembrane region" description="Helical" evidence="8">
    <location>
        <begin position="255"/>
        <end position="278"/>
    </location>
</feature>
<dbReference type="PANTHER" id="PTHR30347:SF1">
    <property type="entry name" value="MECHANOSENSITIVE CHANNEL MSCK"/>
    <property type="match status" value="1"/>
</dbReference>
<dbReference type="InterPro" id="IPR023408">
    <property type="entry name" value="MscS_beta-dom_sf"/>
</dbReference>
<dbReference type="Gene3D" id="3.30.70.100">
    <property type="match status" value="1"/>
</dbReference>
<dbReference type="GO" id="GO:0008381">
    <property type="term" value="F:mechanosensitive monoatomic ion channel activity"/>
    <property type="evidence" value="ECO:0007669"/>
    <property type="project" value="UniProtKB-ARBA"/>
</dbReference>
<feature type="transmembrane region" description="Helical" evidence="8">
    <location>
        <begin position="479"/>
        <end position="504"/>
    </location>
</feature>
<dbReference type="Proteomes" id="UP000284547">
    <property type="component" value="Unassembled WGS sequence"/>
</dbReference>
<dbReference type="InterPro" id="IPR011066">
    <property type="entry name" value="MscS_channel_C_sf"/>
</dbReference>
<dbReference type="InterPro" id="IPR010920">
    <property type="entry name" value="LSM_dom_sf"/>
</dbReference>
<dbReference type="SUPFAM" id="SSF50182">
    <property type="entry name" value="Sm-like ribonucleoproteins"/>
    <property type="match status" value="1"/>
</dbReference>
<evidence type="ECO:0000256" key="9">
    <source>
        <dbReference type="SAM" id="SignalP"/>
    </source>
</evidence>
<dbReference type="InterPro" id="IPR052702">
    <property type="entry name" value="MscS-like_channel"/>
</dbReference>
<comment type="caution">
    <text evidence="13">The sequence shown here is derived from an EMBL/GenBank/DDBJ whole genome shotgun (WGS) entry which is preliminary data.</text>
</comment>
<evidence type="ECO:0000256" key="8">
    <source>
        <dbReference type="SAM" id="Phobius"/>
    </source>
</evidence>
<feature type="transmembrane region" description="Helical" evidence="8">
    <location>
        <begin position="298"/>
        <end position="317"/>
    </location>
</feature>
<dbReference type="Gene3D" id="1.10.287.1260">
    <property type="match status" value="1"/>
</dbReference>
<keyword evidence="3" id="KW-1003">Cell membrane</keyword>
<sequence>MTPCCVRAFVRAVFVALLLGVLPALALAQQGGQPPGGANGQTAPVASELDYAAWEAVAEQAETALGDANSTADGLDELRAQLVGWREALLLAQNTNSSRIATLRQQIAALGPAPAEGQTEAEEIAARRAALTDQLARLQAPGIAAEEAYRRADGLIAEIDRTLRERQADALLQLYPSPINPGNWPGAVRALSDVVGGMWAETRQRWSTPAAHETLVNNVPAILLLLAFALGLIWRGRPLVERLVAKINKRWSARGVRVATLVLSLGQIVVPTIGVIALSHALSLSGMFGIVGTVLLDTLPVAGLLLFNSIWLGVQLFPRDHDFLPFRLSVERRAEGRFLTAMYGAVLAVDALRLAVMDNQALPEAARAVLAFPTIMLAAFLLVRVGRLMQRTVAVDSTADDEVGFRNRIVSLLGRGAILIGLLAPVLAAIGYIPAAGAMVFPAATSLGLMGLLYILQIVVTDIYAVIIRNEDGARNALVPVLVGFALVLAALPVFALIWGARIADITELWTRMREGFSVGETRISPANFLFFAVLFGVGITITRLFQGALRGTVLPRTSLDQGARNALVSGVGYVGIFLAGLIAINSAGIDLSGLAIVAGALSVGIGFGLQNIVSNFVSGIILLIERPVSEGDWIEVGGIQGKVKAISVRSTRIETFDRTDVIVPNTDLVAGRVTNWTRFNLTGRLIVPVGVAYGSDTRKVTRILQEIAEAQPLAILNPPPMVVFMAFGADSMDFEIRVILRDVNFSLSVRSEINHQIAQRFAEEGIEIPFAQSDVTVRNAAEIAELLRMLPGAVAGTPIPPAVADKGAAREAKPAGPLPRDHFPGAGISEPDTDSGKGGD</sequence>
<evidence type="ECO:0000259" key="12">
    <source>
        <dbReference type="Pfam" id="PF21082"/>
    </source>
</evidence>
<dbReference type="Pfam" id="PF12607">
    <property type="entry name" value="DUF3772"/>
    <property type="match status" value="1"/>
</dbReference>
<evidence type="ECO:0000256" key="1">
    <source>
        <dbReference type="ARBA" id="ARBA00004651"/>
    </source>
</evidence>
<dbReference type="InterPro" id="IPR049278">
    <property type="entry name" value="MS_channel_C"/>
</dbReference>
<reference evidence="13 14" key="1">
    <citation type="submission" date="2018-08" db="EMBL/GenBank/DDBJ databases">
        <title>Flavobacterium tibetense sp. nov., isolated from a wetland YonghuCo on Tibetan Plateau.</title>
        <authorList>
            <person name="Phurbu D."/>
            <person name="Lu H."/>
            <person name="Xing P."/>
        </authorList>
    </citation>
    <scope>NUCLEOTIDE SEQUENCE [LARGE SCALE GENOMIC DNA]</scope>
    <source>
        <strain evidence="13 14">DJC</strain>
    </source>
</reference>
<dbReference type="SUPFAM" id="SSF82689">
    <property type="entry name" value="Mechanosensitive channel protein MscS (YggB), C-terminal domain"/>
    <property type="match status" value="1"/>
</dbReference>
<feature type="transmembrane region" description="Helical" evidence="8">
    <location>
        <begin position="416"/>
        <end position="441"/>
    </location>
</feature>
<feature type="transmembrane region" description="Helical" evidence="8">
    <location>
        <begin position="368"/>
        <end position="385"/>
    </location>
</feature>
<gene>
    <name evidence="13" type="ORF">D1012_03745</name>
</gene>
<keyword evidence="5 8" id="KW-1133">Transmembrane helix</keyword>
<dbReference type="Gene3D" id="2.30.30.60">
    <property type="match status" value="1"/>
</dbReference>
<feature type="domain" description="Mechanosensitive ion channel MscS" evidence="10">
    <location>
        <begin position="612"/>
        <end position="679"/>
    </location>
</feature>
<keyword evidence="14" id="KW-1185">Reference proteome</keyword>
<evidence type="ECO:0000256" key="6">
    <source>
        <dbReference type="ARBA" id="ARBA00023136"/>
    </source>
</evidence>
<evidence type="ECO:0000313" key="13">
    <source>
        <dbReference type="EMBL" id="RGP39227.1"/>
    </source>
</evidence>
<evidence type="ECO:0000313" key="14">
    <source>
        <dbReference type="Proteomes" id="UP000284547"/>
    </source>
</evidence>
<evidence type="ECO:0000256" key="2">
    <source>
        <dbReference type="ARBA" id="ARBA00008017"/>
    </source>
</evidence>
<feature type="signal peptide" evidence="9">
    <location>
        <begin position="1"/>
        <end position="26"/>
    </location>
</feature>
<dbReference type="EMBL" id="QWEY01000001">
    <property type="protein sequence ID" value="RGP39227.1"/>
    <property type="molecule type" value="Genomic_DNA"/>
</dbReference>
<accession>A0A411Z881</accession>
<feature type="transmembrane region" description="Helical" evidence="8">
    <location>
        <begin position="524"/>
        <end position="546"/>
    </location>
</feature>
<dbReference type="InterPro" id="IPR022249">
    <property type="entry name" value="DUF3772"/>
</dbReference>
<evidence type="ECO:0000259" key="10">
    <source>
        <dbReference type="Pfam" id="PF00924"/>
    </source>
</evidence>
<dbReference type="InterPro" id="IPR006685">
    <property type="entry name" value="MscS_channel_2nd"/>
</dbReference>
<dbReference type="SUPFAM" id="SSF82861">
    <property type="entry name" value="Mechanosensitive channel protein MscS (YggB), transmembrane region"/>
    <property type="match status" value="1"/>
</dbReference>
<dbReference type="Pfam" id="PF00924">
    <property type="entry name" value="MS_channel_2nd"/>
    <property type="match status" value="1"/>
</dbReference>
<feature type="domain" description="DUF3772" evidence="11">
    <location>
        <begin position="144"/>
        <end position="204"/>
    </location>
</feature>
<keyword evidence="4 8" id="KW-0812">Transmembrane</keyword>
<comment type="similarity">
    <text evidence="2">Belongs to the MscS (TC 1.A.23) family.</text>
</comment>
<feature type="domain" description="Mechanosensitive ion channel MscS C-terminal" evidence="12">
    <location>
        <begin position="688"/>
        <end position="769"/>
    </location>
</feature>
<evidence type="ECO:0000256" key="4">
    <source>
        <dbReference type="ARBA" id="ARBA00022692"/>
    </source>
</evidence>
<feature type="transmembrane region" description="Helical" evidence="8">
    <location>
        <begin position="338"/>
        <end position="356"/>
    </location>
</feature>
<evidence type="ECO:0000256" key="7">
    <source>
        <dbReference type="SAM" id="MobiDB-lite"/>
    </source>
</evidence>
<feature type="chain" id="PRO_5019082632" evidence="9">
    <location>
        <begin position="27"/>
        <end position="841"/>
    </location>
</feature>
<feature type="transmembrane region" description="Helical" evidence="8">
    <location>
        <begin position="596"/>
        <end position="625"/>
    </location>
</feature>
<name>A0A411Z881_9RHOB</name>
<dbReference type="PANTHER" id="PTHR30347">
    <property type="entry name" value="POTASSIUM CHANNEL RELATED"/>
    <property type="match status" value="1"/>
</dbReference>
<feature type="compositionally biased region" description="Basic and acidic residues" evidence="7">
    <location>
        <begin position="808"/>
        <end position="824"/>
    </location>
</feature>
<protein>
    <submittedName>
        <fullName evidence="13">Mechanosensitive ion channel family protein</fullName>
    </submittedName>
</protein>
<feature type="region of interest" description="Disordered" evidence="7">
    <location>
        <begin position="804"/>
        <end position="841"/>
    </location>
</feature>